<dbReference type="Proteomes" id="UP000599179">
    <property type="component" value="Unassembled WGS sequence"/>
</dbReference>
<evidence type="ECO:0000313" key="2">
    <source>
        <dbReference type="Proteomes" id="UP000599179"/>
    </source>
</evidence>
<gene>
    <name evidence="1" type="ORF">GCM10010832_10680</name>
</gene>
<sequence length="47" mass="5546">MQTKLNNSLKNNVPVDYFEESNQILKKRINFNNKIKANRLLISLVKI</sequence>
<proteinExistence type="predicted"/>
<evidence type="ECO:0008006" key="3">
    <source>
        <dbReference type="Google" id="ProtNLM"/>
    </source>
</evidence>
<organism evidence="1 2">
    <name type="scientific">Psychroflexus planctonicus</name>
    <dbReference type="NCBI Taxonomy" id="1526575"/>
    <lineage>
        <taxon>Bacteria</taxon>
        <taxon>Pseudomonadati</taxon>
        <taxon>Bacteroidota</taxon>
        <taxon>Flavobacteriia</taxon>
        <taxon>Flavobacteriales</taxon>
        <taxon>Flavobacteriaceae</taxon>
        <taxon>Psychroflexus</taxon>
    </lineage>
</organism>
<evidence type="ECO:0000313" key="1">
    <source>
        <dbReference type="EMBL" id="GGE32261.1"/>
    </source>
</evidence>
<reference evidence="2" key="1">
    <citation type="journal article" date="2019" name="Int. J. Syst. Evol. Microbiol.">
        <title>The Global Catalogue of Microorganisms (GCM) 10K type strain sequencing project: providing services to taxonomists for standard genome sequencing and annotation.</title>
        <authorList>
            <consortium name="The Broad Institute Genomics Platform"/>
            <consortium name="The Broad Institute Genome Sequencing Center for Infectious Disease"/>
            <person name="Wu L."/>
            <person name="Ma J."/>
        </authorList>
    </citation>
    <scope>NUCLEOTIDE SEQUENCE [LARGE SCALE GENOMIC DNA]</scope>
    <source>
        <strain evidence="2">CGMCC 1.12931</strain>
    </source>
</reference>
<keyword evidence="2" id="KW-1185">Reference proteome</keyword>
<dbReference type="EMBL" id="BMGM01000004">
    <property type="protein sequence ID" value="GGE32261.1"/>
    <property type="molecule type" value="Genomic_DNA"/>
</dbReference>
<protein>
    <recommendedName>
        <fullName evidence="3">Transposase</fullName>
    </recommendedName>
</protein>
<accession>A0ABQ1SG46</accession>
<comment type="caution">
    <text evidence="1">The sequence shown here is derived from an EMBL/GenBank/DDBJ whole genome shotgun (WGS) entry which is preliminary data.</text>
</comment>
<name>A0ABQ1SG46_9FLAO</name>